<reference evidence="4" key="2">
    <citation type="submission" date="2010-05" db="EMBL/GenBank/DDBJ databases">
        <title>The genome sequence of Magnaporthe poae strain ATCC 64411.</title>
        <authorList>
            <person name="Ma L.-J."/>
            <person name="Dead R."/>
            <person name="Young S."/>
            <person name="Zeng Q."/>
            <person name="Koehrsen M."/>
            <person name="Alvarado L."/>
            <person name="Berlin A."/>
            <person name="Chapman S.B."/>
            <person name="Chen Z."/>
            <person name="Freedman E."/>
            <person name="Gellesch M."/>
            <person name="Goldberg J."/>
            <person name="Griggs A."/>
            <person name="Gujja S."/>
            <person name="Heilman E.R."/>
            <person name="Heiman D."/>
            <person name="Hepburn T."/>
            <person name="Howarth C."/>
            <person name="Jen D."/>
            <person name="Larson L."/>
            <person name="Mehta T."/>
            <person name="Neiman D."/>
            <person name="Pearson M."/>
            <person name="Roberts A."/>
            <person name="Saif S."/>
            <person name="Shea T."/>
            <person name="Shenoy N."/>
            <person name="Sisk P."/>
            <person name="Stolte C."/>
            <person name="Sykes S."/>
            <person name="Walk T."/>
            <person name="White J."/>
            <person name="Yandava C."/>
            <person name="Haas B."/>
            <person name="Nusbaum C."/>
            <person name="Birren B."/>
        </authorList>
    </citation>
    <scope>NUCLEOTIDE SEQUENCE [LARGE SCALE GENOMIC DNA]</scope>
    <source>
        <strain evidence="4">ATCC 64411 / 73-15</strain>
    </source>
</reference>
<dbReference type="PANTHER" id="PTHR37783:SF1">
    <property type="entry name" value="MEMBRANE PROTEIN, PUTATIVE (AFU_ORTHOLOGUE AFUA_1G04315)-RELATED"/>
    <property type="match status" value="1"/>
</dbReference>
<keyword evidence="1" id="KW-1133">Transmembrane helix</keyword>
<evidence type="ECO:0000313" key="2">
    <source>
        <dbReference type="EMBL" id="KLU92369.1"/>
    </source>
</evidence>
<dbReference type="VEuPathDB" id="FungiDB:MAPG_11315"/>
<evidence type="ECO:0000256" key="1">
    <source>
        <dbReference type="SAM" id="Phobius"/>
    </source>
</evidence>
<name>A0A0C4EEY3_MAGP6</name>
<evidence type="ECO:0000313" key="3">
    <source>
        <dbReference type="EnsemblFungi" id="MAPG_11315T0"/>
    </source>
</evidence>
<reference evidence="2" key="3">
    <citation type="submission" date="2011-03" db="EMBL/GenBank/DDBJ databases">
        <title>Annotation of Magnaporthe poae ATCC 64411.</title>
        <authorList>
            <person name="Ma L.-J."/>
            <person name="Dead R."/>
            <person name="Young S.K."/>
            <person name="Zeng Q."/>
            <person name="Gargeya S."/>
            <person name="Fitzgerald M."/>
            <person name="Haas B."/>
            <person name="Abouelleil A."/>
            <person name="Alvarado L."/>
            <person name="Arachchi H.M."/>
            <person name="Berlin A."/>
            <person name="Brown A."/>
            <person name="Chapman S.B."/>
            <person name="Chen Z."/>
            <person name="Dunbar C."/>
            <person name="Freedman E."/>
            <person name="Gearin G."/>
            <person name="Gellesch M."/>
            <person name="Goldberg J."/>
            <person name="Griggs A."/>
            <person name="Gujja S."/>
            <person name="Heiman D."/>
            <person name="Howarth C."/>
            <person name="Larson L."/>
            <person name="Lui A."/>
            <person name="MacDonald P.J.P."/>
            <person name="Mehta T."/>
            <person name="Montmayeur A."/>
            <person name="Murphy C."/>
            <person name="Neiman D."/>
            <person name="Pearson M."/>
            <person name="Priest M."/>
            <person name="Roberts A."/>
            <person name="Saif S."/>
            <person name="Shea T."/>
            <person name="Shenoy N."/>
            <person name="Sisk P."/>
            <person name="Stolte C."/>
            <person name="Sykes S."/>
            <person name="Yandava C."/>
            <person name="Wortman J."/>
            <person name="Nusbaum C."/>
            <person name="Birren B."/>
        </authorList>
    </citation>
    <scope>NUCLEOTIDE SEQUENCE</scope>
    <source>
        <strain evidence="2">ATCC 64411</strain>
    </source>
</reference>
<dbReference type="Proteomes" id="UP000011715">
    <property type="component" value="Unassembled WGS sequence"/>
</dbReference>
<keyword evidence="4" id="KW-1185">Reference proteome</keyword>
<dbReference type="EnsemblFungi" id="MAPG_11315T0">
    <property type="protein sequence ID" value="MAPG_11315T0"/>
    <property type="gene ID" value="MAPG_11315"/>
</dbReference>
<dbReference type="EMBL" id="ADBL01002786">
    <property type="status" value="NOT_ANNOTATED_CDS"/>
    <property type="molecule type" value="Genomic_DNA"/>
</dbReference>
<reference evidence="3" key="4">
    <citation type="journal article" date="2015" name="G3 (Bethesda)">
        <title>Genome sequences of three phytopathogenic species of the Magnaporthaceae family of fungi.</title>
        <authorList>
            <person name="Okagaki L.H."/>
            <person name="Nunes C.C."/>
            <person name="Sailsbery J."/>
            <person name="Clay B."/>
            <person name="Brown D."/>
            <person name="John T."/>
            <person name="Oh Y."/>
            <person name="Young N."/>
            <person name="Fitzgerald M."/>
            <person name="Haas B.J."/>
            <person name="Zeng Q."/>
            <person name="Young S."/>
            <person name="Adiconis X."/>
            <person name="Fan L."/>
            <person name="Levin J.Z."/>
            <person name="Mitchell T.K."/>
            <person name="Okubara P.A."/>
            <person name="Farman M.L."/>
            <person name="Kohn L.M."/>
            <person name="Birren B."/>
            <person name="Ma L.-J."/>
            <person name="Dean R.A."/>
        </authorList>
    </citation>
    <scope>NUCLEOTIDE SEQUENCE</scope>
    <source>
        <strain evidence="3">ATCC 64411 / 73-15</strain>
    </source>
</reference>
<feature type="transmembrane region" description="Helical" evidence="1">
    <location>
        <begin position="44"/>
        <end position="62"/>
    </location>
</feature>
<gene>
    <name evidence="2" type="ORF">MAPG_11315</name>
</gene>
<evidence type="ECO:0000313" key="4">
    <source>
        <dbReference type="Proteomes" id="UP000011715"/>
    </source>
</evidence>
<dbReference type="eggNOG" id="ENOG502RZUI">
    <property type="taxonomic scope" value="Eukaryota"/>
</dbReference>
<keyword evidence="1" id="KW-0812">Transmembrane</keyword>
<dbReference type="AlphaFoldDB" id="A0A0C4EEY3"/>
<keyword evidence="1" id="KW-0472">Membrane</keyword>
<accession>A0A0C4EEY3</accession>
<sequence>MVAASRFPGGPETFVWLVRLIAVPVVLIHVVECIVMYRSRLRRHGIAAVSYAGLFWLFWTSLEGYPAFRRFDRMVLQKKREILERQAKSR</sequence>
<feature type="transmembrane region" description="Helical" evidence="1">
    <location>
        <begin position="16"/>
        <end position="37"/>
    </location>
</feature>
<dbReference type="PANTHER" id="PTHR37783">
    <property type="entry name" value="MEMBRANE PROTEIN, PUTATIVE (AFU_ORTHOLOGUE AFUA_1G04315)-RELATED"/>
    <property type="match status" value="1"/>
</dbReference>
<proteinExistence type="predicted"/>
<dbReference type="OrthoDB" id="5553410at2759"/>
<protein>
    <submittedName>
        <fullName evidence="2 3">Uncharacterized protein</fullName>
    </submittedName>
</protein>
<organism evidence="3 4">
    <name type="scientific">Magnaporthiopsis poae (strain ATCC 64411 / 73-15)</name>
    <name type="common">Kentucky bluegrass fungus</name>
    <name type="synonym">Magnaporthe poae</name>
    <dbReference type="NCBI Taxonomy" id="644358"/>
    <lineage>
        <taxon>Eukaryota</taxon>
        <taxon>Fungi</taxon>
        <taxon>Dikarya</taxon>
        <taxon>Ascomycota</taxon>
        <taxon>Pezizomycotina</taxon>
        <taxon>Sordariomycetes</taxon>
        <taxon>Sordariomycetidae</taxon>
        <taxon>Magnaporthales</taxon>
        <taxon>Magnaporthaceae</taxon>
        <taxon>Magnaporthiopsis</taxon>
    </lineage>
</organism>
<dbReference type="EMBL" id="GL876980">
    <property type="protein sequence ID" value="KLU92369.1"/>
    <property type="molecule type" value="Genomic_DNA"/>
</dbReference>
<reference evidence="2" key="1">
    <citation type="submission" date="2010-05" db="EMBL/GenBank/DDBJ databases">
        <title>The Genome Sequence of Magnaporthe poae strain ATCC 64411.</title>
        <authorList>
            <consortium name="The Broad Institute Genome Sequencing Platform"/>
            <consortium name="Broad Institute Genome Sequencing Center for Infectious Disease"/>
            <person name="Ma L.-J."/>
            <person name="Dead R."/>
            <person name="Young S."/>
            <person name="Zeng Q."/>
            <person name="Koehrsen M."/>
            <person name="Alvarado L."/>
            <person name="Berlin A."/>
            <person name="Chapman S.B."/>
            <person name="Chen Z."/>
            <person name="Freedman E."/>
            <person name="Gellesch M."/>
            <person name="Goldberg J."/>
            <person name="Griggs A."/>
            <person name="Gujja S."/>
            <person name="Heilman E.R."/>
            <person name="Heiman D."/>
            <person name="Hepburn T."/>
            <person name="Howarth C."/>
            <person name="Jen D."/>
            <person name="Larson L."/>
            <person name="Mehta T."/>
            <person name="Neiman D."/>
            <person name="Pearson M."/>
            <person name="Roberts A."/>
            <person name="Saif S."/>
            <person name="Shea T."/>
            <person name="Shenoy N."/>
            <person name="Sisk P."/>
            <person name="Stolte C."/>
            <person name="Sykes S."/>
            <person name="Walk T."/>
            <person name="White J."/>
            <person name="Yandava C."/>
            <person name="Haas B."/>
            <person name="Nusbaum C."/>
            <person name="Birren B."/>
        </authorList>
    </citation>
    <scope>NUCLEOTIDE SEQUENCE</scope>
    <source>
        <strain evidence="2">ATCC 64411</strain>
    </source>
</reference>
<reference evidence="3" key="5">
    <citation type="submission" date="2015-06" db="UniProtKB">
        <authorList>
            <consortium name="EnsemblFungi"/>
        </authorList>
    </citation>
    <scope>IDENTIFICATION</scope>
    <source>
        <strain evidence="3">ATCC 64411</strain>
    </source>
</reference>